<feature type="transmembrane region" description="Helical" evidence="8">
    <location>
        <begin position="275"/>
        <end position="294"/>
    </location>
</feature>
<dbReference type="GO" id="GO:0033573">
    <property type="term" value="C:high-affinity iron permease complex"/>
    <property type="evidence" value="ECO:0007669"/>
    <property type="project" value="InterPro"/>
</dbReference>
<evidence type="ECO:0000256" key="7">
    <source>
        <dbReference type="SAM" id="MobiDB-lite"/>
    </source>
</evidence>
<keyword evidence="3" id="KW-0410">Iron transport</keyword>
<evidence type="ECO:0000313" key="10">
    <source>
        <dbReference type="Proteomes" id="UP001165120"/>
    </source>
</evidence>
<feature type="transmembrane region" description="Helical" evidence="8">
    <location>
        <begin position="306"/>
        <end position="327"/>
    </location>
</feature>
<feature type="transmembrane region" description="Helical" evidence="8">
    <location>
        <begin position="6"/>
        <end position="32"/>
    </location>
</feature>
<accession>A0A9W6W844</accession>
<keyword evidence="3" id="KW-0813">Transport</keyword>
<organism evidence="9 10">
    <name type="scientific">Candida boidinii</name>
    <name type="common">Yeast</name>
    <dbReference type="NCBI Taxonomy" id="5477"/>
    <lineage>
        <taxon>Eukaryota</taxon>
        <taxon>Fungi</taxon>
        <taxon>Dikarya</taxon>
        <taxon>Ascomycota</taxon>
        <taxon>Saccharomycotina</taxon>
        <taxon>Pichiomycetes</taxon>
        <taxon>Pichiales</taxon>
        <taxon>Pichiaceae</taxon>
        <taxon>Ogataea</taxon>
        <taxon>Ogataea/Candida clade</taxon>
    </lineage>
</organism>
<evidence type="ECO:0000256" key="1">
    <source>
        <dbReference type="ARBA" id="ARBA00004141"/>
    </source>
</evidence>
<feature type="transmembrane region" description="Helical" evidence="8">
    <location>
        <begin position="243"/>
        <end position="269"/>
    </location>
</feature>
<keyword evidence="5 8" id="KW-1133">Transmembrane helix</keyword>
<feature type="transmembrane region" description="Helical" evidence="8">
    <location>
        <begin position="385"/>
        <end position="404"/>
    </location>
</feature>
<gene>
    <name evidence="9" type="ORF">Cboi02_000116300</name>
</gene>
<comment type="subcellular location">
    <subcellularLocation>
        <location evidence="1">Membrane</location>
        <topology evidence="1">Multi-pass membrane protein</topology>
    </subcellularLocation>
</comment>
<dbReference type="AlphaFoldDB" id="A0A9W6W844"/>
<feature type="transmembrane region" description="Helical" evidence="8">
    <location>
        <begin position="140"/>
        <end position="161"/>
    </location>
</feature>
<evidence type="ECO:0000256" key="3">
    <source>
        <dbReference type="ARBA" id="ARBA00022496"/>
    </source>
</evidence>
<sequence length="501" mass="56514">MWEDFFSVQIFFIILRETLESAIIVSVLLSFVKQSFDNDENDKLNIPSINNSSRYSLNSTEIQDQDQEQQIIADTSTSDPLAYIPLPKNSQKDEQLYRHLRLQIWVGAFLGLFICLCLGAVFIAIFYIIGNDIWSVAERIWEGIFSILSAIIISIMGLALLRINQLQTKWKWKLSSSLNDNNDNLTNKKDSTDEELHDLNFASDGNLNSSEVAVHDQFNNELVEDVQRVKKLRTRYRDFTKKYALGILPFVTTLREGLEAVVFVGGIGVNQPMSSFPLAIICGGALGALIGITLYKGGNKMSLQYFLIFSTCFLYMVAAGLFSRGVWFLELERFVQRCGQDTSETGSGPGSYDIANSIWHVNCCNGLTDGGWMLLNALVGWTNSATYGSILSYIIFWLSIILFLNSKTNTEKLGYHNYLPIEWQFKKIRKQIALKKVLINDLLIEKKSVSNYISFNTDDDSSLLNTHQQSSNGFANSSNDNQDANTITKPLSNNENTSLIR</sequence>
<name>A0A9W6W844_CANBO</name>
<evidence type="ECO:0000256" key="2">
    <source>
        <dbReference type="ARBA" id="ARBA00008333"/>
    </source>
</evidence>
<dbReference type="PANTHER" id="PTHR31632">
    <property type="entry name" value="IRON TRANSPORTER FTH1"/>
    <property type="match status" value="1"/>
</dbReference>
<comment type="similarity">
    <text evidence="2">Belongs to the oxidase-dependent Fe transporter (OFeT) (TC 9.A.10.1) family.</text>
</comment>
<reference evidence="9" key="1">
    <citation type="submission" date="2023-04" db="EMBL/GenBank/DDBJ databases">
        <title>Candida boidinii NBRC 10035.</title>
        <authorList>
            <person name="Ichikawa N."/>
            <person name="Sato H."/>
            <person name="Tonouchi N."/>
        </authorList>
    </citation>
    <scope>NUCLEOTIDE SEQUENCE</scope>
    <source>
        <strain evidence="9">NBRC 10035</strain>
    </source>
</reference>
<keyword evidence="4 8" id="KW-0812">Transmembrane</keyword>
<keyword evidence="6 8" id="KW-0472">Membrane</keyword>
<keyword evidence="3" id="KW-0408">Iron</keyword>
<keyword evidence="3" id="KW-0406">Ion transport</keyword>
<dbReference type="GO" id="GO:0000329">
    <property type="term" value="C:fungal-type vacuole membrane"/>
    <property type="evidence" value="ECO:0007669"/>
    <property type="project" value="TreeGrafter"/>
</dbReference>
<evidence type="ECO:0000256" key="4">
    <source>
        <dbReference type="ARBA" id="ARBA00022692"/>
    </source>
</evidence>
<dbReference type="InterPro" id="IPR004923">
    <property type="entry name" value="FTR1/Fip1/EfeU"/>
</dbReference>
<dbReference type="Proteomes" id="UP001165120">
    <property type="component" value="Unassembled WGS sequence"/>
</dbReference>
<keyword evidence="10" id="KW-1185">Reference proteome</keyword>
<dbReference type="EMBL" id="BSXN01000254">
    <property type="protein sequence ID" value="GME67799.1"/>
    <property type="molecule type" value="Genomic_DNA"/>
</dbReference>
<evidence type="ECO:0000313" key="9">
    <source>
        <dbReference type="EMBL" id="GME67799.1"/>
    </source>
</evidence>
<evidence type="ECO:0000256" key="5">
    <source>
        <dbReference type="ARBA" id="ARBA00022989"/>
    </source>
</evidence>
<feature type="transmembrane region" description="Helical" evidence="8">
    <location>
        <begin position="104"/>
        <end position="128"/>
    </location>
</feature>
<protein>
    <submittedName>
        <fullName evidence="9">Unnamed protein product</fullName>
    </submittedName>
</protein>
<evidence type="ECO:0000256" key="6">
    <source>
        <dbReference type="ARBA" id="ARBA00023136"/>
    </source>
</evidence>
<proteinExistence type="inferred from homology"/>
<feature type="region of interest" description="Disordered" evidence="7">
    <location>
        <begin position="467"/>
        <end position="501"/>
    </location>
</feature>
<evidence type="ECO:0000256" key="8">
    <source>
        <dbReference type="SAM" id="Phobius"/>
    </source>
</evidence>
<dbReference type="GO" id="GO:0015093">
    <property type="term" value="F:ferrous iron transmembrane transporter activity"/>
    <property type="evidence" value="ECO:0007669"/>
    <property type="project" value="TreeGrafter"/>
</dbReference>
<comment type="caution">
    <text evidence="9">The sequence shown here is derived from an EMBL/GenBank/DDBJ whole genome shotgun (WGS) entry which is preliminary data.</text>
</comment>
<dbReference type="PANTHER" id="PTHR31632:SF7">
    <property type="entry name" value="IRON TRANSPORTER FTH1"/>
    <property type="match status" value="1"/>
</dbReference>
<dbReference type="Pfam" id="PF03239">
    <property type="entry name" value="FTR1"/>
    <property type="match status" value="1"/>
</dbReference>